<dbReference type="EMBL" id="BMWX01000002">
    <property type="protein sequence ID" value="GGZ20520.1"/>
    <property type="molecule type" value="Genomic_DNA"/>
</dbReference>
<sequence>MIDEELSLWEVWTGIPDPSVENLPADYTKEPNGENKVAIGLGDPMGIYEVSMENGEPVLNISGQVYAGLTSKEIFSNYHLTLLFKWGEKKYEPRLNRKRDNGVLYHCYGEHGAFWKVWKSSLEYQVQEGDFGDLYNLAGTSNQVTVDEEGKWSPHSEKLNTVSRTIRSQDLESPHGQWTRIDIYVLEDQSIHMTNGTVVLALKNAKDKQGKPLMQGQLQLQSEGAECYMKDIHIRPISKFPKAIQKAAGL</sequence>
<comment type="caution">
    <text evidence="2">The sequence shown here is derived from an EMBL/GenBank/DDBJ whole genome shotgun (WGS) entry which is preliminary data.</text>
</comment>
<proteinExistence type="predicted"/>
<dbReference type="Proteomes" id="UP000619457">
    <property type="component" value="Unassembled WGS sequence"/>
</dbReference>
<dbReference type="Gene3D" id="2.60.120.560">
    <property type="entry name" value="Exo-inulinase, domain 1"/>
    <property type="match status" value="1"/>
</dbReference>
<dbReference type="Pfam" id="PF06439">
    <property type="entry name" value="3keto-disac_hyd"/>
    <property type="match status" value="1"/>
</dbReference>
<accession>A0A918PS42</accession>
<feature type="domain" description="3-keto-alpha-glucoside-1,2-lyase/3-keto-2-hydroxy-glucal hydratase" evidence="1">
    <location>
        <begin position="43"/>
        <end position="235"/>
    </location>
</feature>
<dbReference type="AlphaFoldDB" id="A0A918PS42"/>
<gene>
    <name evidence="2" type="ORF">GCM10007049_11370</name>
</gene>
<dbReference type="InterPro" id="IPR010496">
    <property type="entry name" value="AL/BT2_dom"/>
</dbReference>
<dbReference type="GO" id="GO:0016787">
    <property type="term" value="F:hydrolase activity"/>
    <property type="evidence" value="ECO:0007669"/>
    <property type="project" value="InterPro"/>
</dbReference>
<reference evidence="2" key="2">
    <citation type="submission" date="2020-09" db="EMBL/GenBank/DDBJ databases">
        <authorList>
            <person name="Sun Q."/>
            <person name="Kim S."/>
        </authorList>
    </citation>
    <scope>NUCLEOTIDE SEQUENCE</scope>
    <source>
        <strain evidence="2">KCTC 12368</strain>
    </source>
</reference>
<protein>
    <recommendedName>
        <fullName evidence="1">3-keto-alpha-glucoside-1,2-lyase/3-keto-2-hydroxy-glucal hydratase domain-containing protein</fullName>
    </recommendedName>
</protein>
<evidence type="ECO:0000259" key="1">
    <source>
        <dbReference type="Pfam" id="PF06439"/>
    </source>
</evidence>
<name>A0A918PS42_9BACT</name>
<evidence type="ECO:0000313" key="3">
    <source>
        <dbReference type="Proteomes" id="UP000619457"/>
    </source>
</evidence>
<evidence type="ECO:0000313" key="2">
    <source>
        <dbReference type="EMBL" id="GGZ20520.1"/>
    </source>
</evidence>
<organism evidence="2 3">
    <name type="scientific">Echinicola pacifica</name>
    <dbReference type="NCBI Taxonomy" id="346377"/>
    <lineage>
        <taxon>Bacteria</taxon>
        <taxon>Pseudomonadati</taxon>
        <taxon>Bacteroidota</taxon>
        <taxon>Cytophagia</taxon>
        <taxon>Cytophagales</taxon>
        <taxon>Cyclobacteriaceae</taxon>
        <taxon>Echinicola</taxon>
    </lineage>
</organism>
<reference evidence="2" key="1">
    <citation type="journal article" date="2014" name="Int. J. Syst. Evol. Microbiol.">
        <title>Complete genome sequence of Corynebacterium casei LMG S-19264T (=DSM 44701T), isolated from a smear-ripened cheese.</title>
        <authorList>
            <consortium name="US DOE Joint Genome Institute (JGI-PGF)"/>
            <person name="Walter F."/>
            <person name="Albersmeier A."/>
            <person name="Kalinowski J."/>
            <person name="Ruckert C."/>
        </authorList>
    </citation>
    <scope>NUCLEOTIDE SEQUENCE</scope>
    <source>
        <strain evidence="2">KCTC 12368</strain>
    </source>
</reference>
<keyword evidence="3" id="KW-1185">Reference proteome</keyword>